<evidence type="ECO:0000256" key="1">
    <source>
        <dbReference type="ARBA" id="ARBA00006924"/>
    </source>
</evidence>
<reference evidence="6" key="2">
    <citation type="submission" date="2021-01" db="EMBL/GenBank/DDBJ databases">
        <authorList>
            <person name="Schikora-Tamarit M.A."/>
        </authorList>
    </citation>
    <scope>NUCLEOTIDE SEQUENCE</scope>
    <source>
        <strain evidence="6">CBS6075</strain>
    </source>
</reference>
<dbReference type="InterPro" id="IPR003000">
    <property type="entry name" value="Sirtuin"/>
</dbReference>
<feature type="binding site" evidence="4">
    <location>
        <position position="158"/>
    </location>
    <ligand>
        <name>Zn(2+)</name>
        <dbReference type="ChEBI" id="CHEBI:29105"/>
    </ligand>
</feature>
<dbReference type="RefSeq" id="XP_046061844.1">
    <property type="nucleotide sequence ID" value="XM_046204304.1"/>
</dbReference>
<dbReference type="InterPro" id="IPR026591">
    <property type="entry name" value="Sirtuin_cat_small_dom_sf"/>
</dbReference>
<dbReference type="GO" id="GO:0046872">
    <property type="term" value="F:metal ion binding"/>
    <property type="evidence" value="ECO:0007669"/>
    <property type="project" value="UniProtKB-KW"/>
</dbReference>
<dbReference type="Gene3D" id="3.40.50.1220">
    <property type="entry name" value="TPP-binding domain"/>
    <property type="match status" value="1"/>
</dbReference>
<dbReference type="GO" id="GO:0070403">
    <property type="term" value="F:NAD+ binding"/>
    <property type="evidence" value="ECO:0007669"/>
    <property type="project" value="InterPro"/>
</dbReference>
<dbReference type="InterPro" id="IPR050134">
    <property type="entry name" value="NAD-dep_sirtuin_deacylases"/>
</dbReference>
<protein>
    <recommendedName>
        <fullName evidence="5">Deacetylase sirtuin-type domain-containing protein</fullName>
    </recommendedName>
</protein>
<dbReference type="GeneID" id="70235305"/>
<dbReference type="Proteomes" id="UP000769157">
    <property type="component" value="Unassembled WGS sequence"/>
</dbReference>
<dbReference type="GO" id="GO:0017136">
    <property type="term" value="F:histone deacetylase activity, NAD-dependent"/>
    <property type="evidence" value="ECO:0007669"/>
    <property type="project" value="TreeGrafter"/>
</dbReference>
<dbReference type="GO" id="GO:0005634">
    <property type="term" value="C:nucleus"/>
    <property type="evidence" value="ECO:0007669"/>
    <property type="project" value="TreeGrafter"/>
</dbReference>
<dbReference type="InterPro" id="IPR029035">
    <property type="entry name" value="DHS-like_NAD/FAD-binding_dom"/>
</dbReference>
<dbReference type="PANTHER" id="PTHR11085">
    <property type="entry name" value="NAD-DEPENDENT PROTEIN DEACYLASE SIRTUIN-5, MITOCHONDRIAL-RELATED"/>
    <property type="match status" value="1"/>
</dbReference>
<dbReference type="InterPro" id="IPR026590">
    <property type="entry name" value="Ssirtuin_cat_dom"/>
</dbReference>
<evidence type="ECO:0000259" key="5">
    <source>
        <dbReference type="PROSITE" id="PS50305"/>
    </source>
</evidence>
<feature type="non-terminal residue" evidence="6">
    <location>
        <position position="204"/>
    </location>
</feature>
<dbReference type="Gene3D" id="3.30.1600.10">
    <property type="entry name" value="SIR2/SIRT2 'Small Domain"/>
    <property type="match status" value="1"/>
</dbReference>
<gene>
    <name evidence="6" type="ORF">OGAPHI_003338</name>
</gene>
<keyword evidence="2" id="KW-0808">Transferase</keyword>
<feature type="domain" description="Deacetylase sirtuin-type" evidence="5">
    <location>
        <begin position="7"/>
        <end position="204"/>
    </location>
</feature>
<dbReference type="OrthoDB" id="2919105at2759"/>
<feature type="binding site" evidence="4">
    <location>
        <position position="183"/>
    </location>
    <ligand>
        <name>Zn(2+)</name>
        <dbReference type="ChEBI" id="CHEBI:29105"/>
    </ligand>
</feature>
<accession>A0A9P8T5D7</accession>
<name>A0A9P8T5D7_9ASCO</name>
<dbReference type="PROSITE" id="PS50305">
    <property type="entry name" value="SIRTUIN"/>
    <property type="match status" value="1"/>
</dbReference>
<feature type="binding site" evidence="4">
    <location>
        <position position="186"/>
    </location>
    <ligand>
        <name>Zn(2+)</name>
        <dbReference type="ChEBI" id="CHEBI:29105"/>
    </ligand>
</feature>
<comment type="caution">
    <text evidence="6">The sequence shown here is derived from an EMBL/GenBank/DDBJ whole genome shotgun (WGS) entry which is preliminary data.</text>
</comment>
<keyword evidence="3" id="KW-0520">NAD</keyword>
<keyword evidence="7" id="KW-1185">Reference proteome</keyword>
<proteinExistence type="inferred from homology"/>
<evidence type="ECO:0000256" key="4">
    <source>
        <dbReference type="PROSITE-ProRule" id="PRU00236"/>
    </source>
</evidence>
<dbReference type="Pfam" id="PF02146">
    <property type="entry name" value="SIR2"/>
    <property type="match status" value="1"/>
</dbReference>
<keyword evidence="4" id="KW-0479">Metal-binding</keyword>
<organism evidence="6 7">
    <name type="scientific">Ogataea philodendri</name>
    <dbReference type="NCBI Taxonomy" id="1378263"/>
    <lineage>
        <taxon>Eukaryota</taxon>
        <taxon>Fungi</taxon>
        <taxon>Dikarya</taxon>
        <taxon>Ascomycota</taxon>
        <taxon>Saccharomycotina</taxon>
        <taxon>Pichiomycetes</taxon>
        <taxon>Pichiales</taxon>
        <taxon>Pichiaceae</taxon>
        <taxon>Ogataea</taxon>
    </lineage>
</organism>
<evidence type="ECO:0000313" key="7">
    <source>
        <dbReference type="Proteomes" id="UP000769157"/>
    </source>
</evidence>
<dbReference type="SUPFAM" id="SSF52467">
    <property type="entry name" value="DHS-like NAD/FAD-binding domain"/>
    <property type="match status" value="1"/>
</dbReference>
<feature type="active site" description="Proton acceptor" evidence="4">
    <location>
        <position position="150"/>
    </location>
</feature>
<evidence type="ECO:0000256" key="2">
    <source>
        <dbReference type="ARBA" id="ARBA00022679"/>
    </source>
</evidence>
<sequence length="204" mass="23526">MKVLEIDAKWQAELAEITRAVSKSRKVVVLTGAGISCNAGIPDFRSSDGLYNLAKRTDKQNTIVKGKDLFDISLFRDDESITLFCRFMQQLYARTCEARPTKTHWFIQRLKQHNKLLRCYTQNIDGLERHCELNTGVDTNWKNLDVVQLHGDLNRLSCTMCYQTFAWDEENSALLQDGELPECPTCLVKFREREEQGKRATRTS</sequence>
<dbReference type="PANTHER" id="PTHR11085:SF8">
    <property type="entry name" value="NAD-DEPENDENT HISTONE DEACETYLASE HST3"/>
    <property type="match status" value="1"/>
</dbReference>
<dbReference type="EMBL" id="JAEUBE010000199">
    <property type="protein sequence ID" value="KAH3666888.1"/>
    <property type="molecule type" value="Genomic_DNA"/>
</dbReference>
<feature type="binding site" evidence="4">
    <location>
        <position position="161"/>
    </location>
    <ligand>
        <name>Zn(2+)</name>
        <dbReference type="ChEBI" id="CHEBI:29105"/>
    </ligand>
</feature>
<dbReference type="AlphaFoldDB" id="A0A9P8T5D7"/>
<comment type="similarity">
    <text evidence="1">Belongs to the sirtuin family. Class I subfamily.</text>
</comment>
<keyword evidence="4" id="KW-0862">Zinc</keyword>
<evidence type="ECO:0000256" key="3">
    <source>
        <dbReference type="ARBA" id="ARBA00023027"/>
    </source>
</evidence>
<evidence type="ECO:0000313" key="6">
    <source>
        <dbReference type="EMBL" id="KAH3666888.1"/>
    </source>
</evidence>
<reference evidence="6" key="1">
    <citation type="journal article" date="2021" name="Open Biol.">
        <title>Shared evolutionary footprints suggest mitochondrial oxidative damage underlies multiple complex I losses in fungi.</title>
        <authorList>
            <person name="Schikora-Tamarit M.A."/>
            <person name="Marcet-Houben M."/>
            <person name="Nosek J."/>
            <person name="Gabaldon T."/>
        </authorList>
    </citation>
    <scope>NUCLEOTIDE SEQUENCE</scope>
    <source>
        <strain evidence="6">CBS6075</strain>
    </source>
</reference>